<dbReference type="Proteomes" id="UP001652621">
    <property type="component" value="Unplaced"/>
</dbReference>
<keyword evidence="3" id="KW-0472">Membrane</keyword>
<keyword evidence="3" id="KW-0812">Transmembrane</keyword>
<accession>A0ABM3UR70</accession>
<name>A0ABM3UR70_MUSDO</name>
<keyword evidence="1" id="KW-0175">Coiled coil</keyword>
<dbReference type="GeneID" id="131801393"/>
<reference evidence="5" key="1">
    <citation type="submission" date="2025-08" db="UniProtKB">
        <authorList>
            <consortium name="RefSeq"/>
        </authorList>
    </citation>
    <scope>IDENTIFICATION</scope>
    <source>
        <strain evidence="5">Aabys</strain>
        <tissue evidence="5">Whole body</tissue>
    </source>
</reference>
<evidence type="ECO:0000256" key="2">
    <source>
        <dbReference type="SAM" id="MobiDB-lite"/>
    </source>
</evidence>
<evidence type="ECO:0000313" key="5">
    <source>
        <dbReference type="RefSeq" id="XP_058976024.1"/>
    </source>
</evidence>
<organism evidence="4 5">
    <name type="scientific">Musca domestica</name>
    <name type="common">House fly</name>
    <dbReference type="NCBI Taxonomy" id="7370"/>
    <lineage>
        <taxon>Eukaryota</taxon>
        <taxon>Metazoa</taxon>
        <taxon>Ecdysozoa</taxon>
        <taxon>Arthropoda</taxon>
        <taxon>Hexapoda</taxon>
        <taxon>Insecta</taxon>
        <taxon>Pterygota</taxon>
        <taxon>Neoptera</taxon>
        <taxon>Endopterygota</taxon>
        <taxon>Diptera</taxon>
        <taxon>Brachycera</taxon>
        <taxon>Muscomorpha</taxon>
        <taxon>Muscoidea</taxon>
        <taxon>Muscidae</taxon>
        <taxon>Musca</taxon>
    </lineage>
</organism>
<evidence type="ECO:0000313" key="4">
    <source>
        <dbReference type="Proteomes" id="UP001652621"/>
    </source>
</evidence>
<feature type="region of interest" description="Disordered" evidence="2">
    <location>
        <begin position="280"/>
        <end position="330"/>
    </location>
</feature>
<keyword evidence="3" id="KW-1133">Transmembrane helix</keyword>
<sequence>MNNANQPALNPAQNNIQLRTLDINPLTYIEKLREFDGKKEDLTTFITNVDDIIPTLMLYNEQAQRMCMNIVKSKLTGNARRAMEVHPHLTLWTDIKAMLNTNFGGFATVDQLYQELRAAQYKGDTMDFYNHIQHKLAILNQKCGQENRLDEVDRNIQTGLKTFITRLPIHMRTVLCALKPQSMEEALHELSSAGFLNNEKKKDKPQPSPKQQHWQPKIMQPHYQQQQHWQPTIMQPHYQQQQQHWQPKIMQPHYQQQQHWQPRIMQPHYQQQQHWQPRIVPPNFQQHGSQQPYYKPQQPQIRQQPPTSYQQKHESMDVDASQQSKRQTHHQEQKSCLWKSLLAIFLMISPVVAQKLEVVDLNKGNGYAMIQLNDKMLIDDYIKILHIFNTTKYMDFLNELGEEVSHINDSFLSHEIEHIHLRLKSIIPHQARNRRGLINLFGTGLKYLYGTMDNNDREEIERQLQNLEKNEHNIITQTNNQIHINTQFDNQLANLTKLYNDQTKLLIKSMSNVKSIKDNTAKADKVYRLKYQIDHMGKLLDKVRDLILASKLNILTRDILSDEEIRIYNITIDKMKEIKMNLALYKNNIVFVLKVPQYNPKIFQEVYIQPIPNKEKMQINIAEKLYITKDNKIYYDVNETPNLREVEDDCISNLFNYKLMKCHYIQNTKPKVVEIGLNIIIAINTNQIVNHTCNKYPLKLSGNHMLIIENCKVKLDKWYNKVMFQNMLIIPNPYRDIHMINDSYDSLEEIQYHHIKNTEFISEIKFEQKVTNYTVIVLTAVIILIIALYLYVKYRSSTVKVKVTMPFPSAPLEHGKESSSGGVITQTKMPFQ</sequence>
<evidence type="ECO:0000256" key="1">
    <source>
        <dbReference type="SAM" id="Coils"/>
    </source>
</evidence>
<proteinExistence type="predicted"/>
<dbReference type="Pfam" id="PF12259">
    <property type="entry name" value="Baculo_F"/>
    <property type="match status" value="1"/>
</dbReference>
<protein>
    <submittedName>
        <fullName evidence="5">Uncharacterized protein LOC131801393</fullName>
    </submittedName>
</protein>
<dbReference type="InterPro" id="IPR022048">
    <property type="entry name" value="Envelope_fusion-like"/>
</dbReference>
<gene>
    <name evidence="5" type="primary">LOC131801393</name>
</gene>
<dbReference type="RefSeq" id="XP_058976024.1">
    <property type="nucleotide sequence ID" value="XM_059120041.1"/>
</dbReference>
<feature type="transmembrane region" description="Helical" evidence="3">
    <location>
        <begin position="773"/>
        <end position="792"/>
    </location>
</feature>
<evidence type="ECO:0000256" key="3">
    <source>
        <dbReference type="SAM" id="Phobius"/>
    </source>
</evidence>
<feature type="region of interest" description="Disordered" evidence="2">
    <location>
        <begin position="192"/>
        <end position="260"/>
    </location>
</feature>
<feature type="compositionally biased region" description="Low complexity" evidence="2">
    <location>
        <begin position="290"/>
        <end position="306"/>
    </location>
</feature>
<keyword evidence="4" id="KW-1185">Reference proteome</keyword>
<feature type="coiled-coil region" evidence="1">
    <location>
        <begin position="450"/>
        <end position="477"/>
    </location>
</feature>
<feature type="compositionally biased region" description="Low complexity" evidence="2">
    <location>
        <begin position="220"/>
        <end position="260"/>
    </location>
</feature>